<dbReference type="GO" id="GO:0032259">
    <property type="term" value="P:methylation"/>
    <property type="evidence" value="ECO:0007669"/>
    <property type="project" value="UniProtKB-KW"/>
</dbReference>
<dbReference type="InterPro" id="IPR011639">
    <property type="entry name" value="MethylTrfase_TaqI-like_dom"/>
</dbReference>
<dbReference type="Gene3D" id="3.40.50.150">
    <property type="entry name" value="Vaccinia Virus protein VP39"/>
    <property type="match status" value="2"/>
</dbReference>
<evidence type="ECO:0000256" key="1">
    <source>
        <dbReference type="ARBA" id="ARBA00011900"/>
    </source>
</evidence>
<dbReference type="InterPro" id="IPR002052">
    <property type="entry name" value="DNA_methylase_N6_adenine_CS"/>
</dbReference>
<evidence type="ECO:0000256" key="3">
    <source>
        <dbReference type="ARBA" id="ARBA00022679"/>
    </source>
</evidence>
<evidence type="ECO:0000256" key="5">
    <source>
        <dbReference type="ARBA" id="ARBA00047942"/>
    </source>
</evidence>
<name>A0A160JJ04_9PROT</name>
<dbReference type="InterPro" id="IPR029063">
    <property type="entry name" value="SAM-dependent_MTases_sf"/>
</dbReference>
<dbReference type="EMBL" id="CP015285">
    <property type="protein sequence ID" value="ANC92924.1"/>
    <property type="molecule type" value="Genomic_DNA"/>
</dbReference>
<sequence length="1432" mass="159886">MIRGGLITKDFLVEGIAETEAWKTLSDEAVAGIRSVLDGHLASLLKVRNPTESDTEERFIYPVLAALGWTEVLKQQNLTVKGRRDVPDALLFADRAAYDRAAPLDPYKRFQHGLCVVEAKRWQRPLDRETKGHRQDRGTDGGVPSTQMLRYLRRVEDLVQGGLRWGILTNGTVWRLYWQGAVSVAEDFFEIDLAKVLGHDDLDLIDRQTTDSADPATARAHALRLFILFFGRNGFLPNHAGRSFHDLALEEGKFWEQRVASNLSDMVFDEVFPRLANAIVQADPQRDKALGPDYLETVRQGTLVLLYRLLFVLYAEDRNLLPDETGPYADYALTRQRIAIAAKLTAGGKYPASYREIWSRLTGIFQAIAKGDDDLGIPPYNGGLFSGETAPILERVALPDPVMAEVIFRLSHQADPKSGRPPKYINYRDLSVQQLGSVYERILEHDIRAREDGTVEVVVDATARKGFGSYYTPEELVTLVIQRTVGPLVNQRRNAFAALASTEGGSPAEKAERLDRLRRLDPACSMLDLRICDPAMGSGHFLVTLVDWLADEVLSAMAEATMLVDWADYDSPLAARIEAIRAEIAGNAKRHGWPLRDDQLDDRHIVRRMILKRVVHGVDKNRMAVELAKVSLWLHSFTVGAPLSFLDHHLRCGDSVVGAWTLPVIRELQDRGALMRPGLMQQVERAAEGMRRVEESNDSDLSEVARSEQAFAEVEEDTGAVAGFFSLLTAERMMGVFDAAPKKQPPPVDALVKAGKPEKQIAKAREDARAFDRAAAFQMVLDGTFGDPVAIAAGNSRIASPDLRAQYSLLDPDPPAQASLFAPPSGDDRRRVLADALVEEARALAARHRFLHWQIAFPNIWSELASARPAGGFDAVIGNPPYVRQELLGAVKPALKPRAGDPGLTPPPEGSAEEQVTQWRRGLLDARPGFLAFDGMADLYVYFYEQGLRLLRPGGRMGYVVTNKWLKAGYAEPLRGLFGEAAWVEFIADFGHAKHFFPDADVFPSVLVVRRPDDAPDGAKAPEKLEVCAIPRDAVPEKGVGAVVEAASYPMPRAVFTRQSWTLEPPAVMALLEKIRRNGVPLAEYAGVKPLNGIKTGFNEAFLIDTPTRDRLVGDDPGCAEIIKPYLRGQDVERWHSPLSDMFMIVMKSSGDYPWPWAGANSEQSAETTFRATYPSLHRHFKVYEERLRARQDKGRFWWELRSCGYYDVFQKSKIFYQEIQYHPSYSLIESEVYANNKVFLIGKRDFGLVSILNSPLIWWFNWRYLPHMKDEALSSTGAKMEIFPVADIRNQDVVEEFVESLIVSKKSMAEANAQIAAWLLHEFGVQKQGIALSTPHKLDADGFVEAVKAVLPKRRRLSAADIGELKREHAATIAPARTAAAEVLRLERRLSDLVNQAYGLTPEEIRLMWKSHTPRMPLNPADELERLARGG</sequence>
<dbReference type="REBASE" id="145261">
    <property type="entry name" value="AhuZ5ORF14160P"/>
</dbReference>
<dbReference type="KEGG" id="ahu:A6A40_14160"/>
<comment type="catalytic activity">
    <reaction evidence="5">
        <text>a 2'-deoxyadenosine in DNA + S-adenosyl-L-methionine = an N(6)-methyl-2'-deoxyadenosine in DNA + S-adenosyl-L-homocysteine + H(+)</text>
        <dbReference type="Rhea" id="RHEA:15197"/>
        <dbReference type="Rhea" id="RHEA-COMP:12418"/>
        <dbReference type="Rhea" id="RHEA-COMP:12419"/>
        <dbReference type="ChEBI" id="CHEBI:15378"/>
        <dbReference type="ChEBI" id="CHEBI:57856"/>
        <dbReference type="ChEBI" id="CHEBI:59789"/>
        <dbReference type="ChEBI" id="CHEBI:90615"/>
        <dbReference type="ChEBI" id="CHEBI:90616"/>
        <dbReference type="EC" id="2.1.1.72"/>
    </reaction>
</comment>
<dbReference type="PRINTS" id="PR00507">
    <property type="entry name" value="N12N6MTFRASE"/>
</dbReference>
<dbReference type="PANTHER" id="PTHR33841:SF1">
    <property type="entry name" value="DNA METHYLTRANSFERASE A"/>
    <property type="match status" value="1"/>
</dbReference>
<protein>
    <recommendedName>
        <fullName evidence="1">site-specific DNA-methyltransferase (adenine-specific)</fullName>
        <ecNumber evidence="1">2.1.1.72</ecNumber>
    </recommendedName>
</protein>
<evidence type="ECO:0000259" key="6">
    <source>
        <dbReference type="Pfam" id="PF07669"/>
    </source>
</evidence>
<dbReference type="PROSITE" id="PS00092">
    <property type="entry name" value="N6_MTASE"/>
    <property type="match status" value="1"/>
</dbReference>
<keyword evidence="8" id="KW-1185">Reference proteome</keyword>
<gene>
    <name evidence="7" type="ORF">A6A40_14160</name>
</gene>
<dbReference type="RefSeq" id="WP_063635964.1">
    <property type="nucleotide sequence ID" value="NZ_CP015285.1"/>
</dbReference>
<dbReference type="Pfam" id="PF07669">
    <property type="entry name" value="Eco57I"/>
    <property type="match status" value="2"/>
</dbReference>
<dbReference type="EC" id="2.1.1.72" evidence="1"/>
<evidence type="ECO:0000256" key="4">
    <source>
        <dbReference type="ARBA" id="ARBA00022691"/>
    </source>
</evidence>
<dbReference type="InterPro" id="IPR050953">
    <property type="entry name" value="N4_N6_ade-DNA_methylase"/>
</dbReference>
<dbReference type="PANTHER" id="PTHR33841">
    <property type="entry name" value="DNA METHYLTRANSFERASE YEEA-RELATED"/>
    <property type="match status" value="1"/>
</dbReference>
<dbReference type="SUPFAM" id="SSF53335">
    <property type="entry name" value="S-adenosyl-L-methionine-dependent methyltransferases"/>
    <property type="match status" value="1"/>
</dbReference>
<proteinExistence type="predicted"/>
<organism evidence="7 8">
    <name type="scientific">Azospirillum humicireducens</name>
    <dbReference type="NCBI Taxonomy" id="1226968"/>
    <lineage>
        <taxon>Bacteria</taxon>
        <taxon>Pseudomonadati</taxon>
        <taxon>Pseudomonadota</taxon>
        <taxon>Alphaproteobacteria</taxon>
        <taxon>Rhodospirillales</taxon>
        <taxon>Azospirillaceae</taxon>
        <taxon>Azospirillum</taxon>
    </lineage>
</organism>
<evidence type="ECO:0000256" key="2">
    <source>
        <dbReference type="ARBA" id="ARBA00022603"/>
    </source>
</evidence>
<evidence type="ECO:0000313" key="8">
    <source>
        <dbReference type="Proteomes" id="UP000077405"/>
    </source>
</evidence>
<keyword evidence="3" id="KW-0808">Transferase</keyword>
<evidence type="ECO:0000313" key="7">
    <source>
        <dbReference type="EMBL" id="ANC92924.1"/>
    </source>
</evidence>
<accession>A0A160JJ04</accession>
<feature type="domain" description="Type II methyltransferase M.TaqI-like" evidence="6">
    <location>
        <begin position="615"/>
        <end position="889"/>
    </location>
</feature>
<keyword evidence="4" id="KW-0949">S-adenosyl-L-methionine</keyword>
<reference evidence="7 8" key="1">
    <citation type="journal article" date="2013" name="Int. J. Syst. Evol. Microbiol.">
        <title>Azospirillum humicireducens sp. nov., a nitrogen-fixing bacterium isolated from a microbial fuel cell.</title>
        <authorList>
            <person name="Zhou S."/>
            <person name="Han L."/>
            <person name="Wang Y."/>
            <person name="Yang G."/>
            <person name="Zhuang L."/>
            <person name="Hu P."/>
        </authorList>
    </citation>
    <scope>NUCLEOTIDE SEQUENCE [LARGE SCALE GENOMIC DNA]</scope>
    <source>
        <strain evidence="7 8">SgZ-5</strain>
    </source>
</reference>
<feature type="domain" description="Type II methyltransferase M.TaqI-like" evidence="6">
    <location>
        <begin position="934"/>
        <end position="996"/>
    </location>
</feature>
<dbReference type="OrthoDB" id="9806213at2"/>
<dbReference type="GO" id="GO:0009007">
    <property type="term" value="F:site-specific DNA-methyltransferase (adenine-specific) activity"/>
    <property type="evidence" value="ECO:0007669"/>
    <property type="project" value="UniProtKB-EC"/>
</dbReference>
<keyword evidence="2" id="KW-0489">Methyltransferase</keyword>
<dbReference type="Proteomes" id="UP000077405">
    <property type="component" value="Chromosome"/>
</dbReference>
<dbReference type="GO" id="GO:0003676">
    <property type="term" value="F:nucleic acid binding"/>
    <property type="evidence" value="ECO:0007669"/>
    <property type="project" value="InterPro"/>
</dbReference>
<dbReference type="GO" id="GO:0006304">
    <property type="term" value="P:DNA modification"/>
    <property type="evidence" value="ECO:0007669"/>
    <property type="project" value="InterPro"/>
</dbReference>